<evidence type="ECO:0000313" key="2">
    <source>
        <dbReference type="EMBL" id="PNH02677.1"/>
    </source>
</evidence>
<evidence type="ECO:0008006" key="4">
    <source>
        <dbReference type="Google" id="ProtNLM"/>
    </source>
</evidence>
<sequence length="116" mass="13347">PASGGPVRIPLRDLVRFREEQWFMEELENSREGDPNAMLRLAKMYLYGQGCERNTNIAQEWLRRARAGGVYCTLDELVTAEDLETFRRQARASSNERLRKLQQQQKRSTSAVAATS</sequence>
<dbReference type="Gene3D" id="1.25.40.10">
    <property type="entry name" value="Tetratricopeptide repeat domain"/>
    <property type="match status" value="1"/>
</dbReference>
<organism evidence="2 3">
    <name type="scientific">Tetrabaena socialis</name>
    <dbReference type="NCBI Taxonomy" id="47790"/>
    <lineage>
        <taxon>Eukaryota</taxon>
        <taxon>Viridiplantae</taxon>
        <taxon>Chlorophyta</taxon>
        <taxon>core chlorophytes</taxon>
        <taxon>Chlorophyceae</taxon>
        <taxon>CS clade</taxon>
        <taxon>Chlamydomonadales</taxon>
        <taxon>Tetrabaenaceae</taxon>
        <taxon>Tetrabaena</taxon>
    </lineage>
</organism>
<dbReference type="InterPro" id="IPR006597">
    <property type="entry name" value="Sel1-like"/>
</dbReference>
<dbReference type="InterPro" id="IPR011990">
    <property type="entry name" value="TPR-like_helical_dom_sf"/>
</dbReference>
<evidence type="ECO:0000256" key="1">
    <source>
        <dbReference type="SAM" id="MobiDB-lite"/>
    </source>
</evidence>
<feature type="non-terminal residue" evidence="2">
    <location>
        <position position="1"/>
    </location>
</feature>
<dbReference type="Proteomes" id="UP000236333">
    <property type="component" value="Unassembled WGS sequence"/>
</dbReference>
<dbReference type="AlphaFoldDB" id="A0A2J7ZQY5"/>
<dbReference type="SMART" id="SM00671">
    <property type="entry name" value="SEL1"/>
    <property type="match status" value="1"/>
</dbReference>
<reference evidence="2 3" key="1">
    <citation type="journal article" date="2017" name="Mol. Biol. Evol.">
        <title>The 4-celled Tetrabaena socialis nuclear genome reveals the essential components for genetic control of cell number at the origin of multicellularity in the volvocine lineage.</title>
        <authorList>
            <person name="Featherston J."/>
            <person name="Arakaki Y."/>
            <person name="Hanschen E.R."/>
            <person name="Ferris P.J."/>
            <person name="Michod R.E."/>
            <person name="Olson B.J.S.C."/>
            <person name="Nozaki H."/>
            <person name="Durand P.M."/>
        </authorList>
    </citation>
    <scope>NUCLEOTIDE SEQUENCE [LARGE SCALE GENOMIC DNA]</scope>
    <source>
        <strain evidence="2 3">NIES-571</strain>
    </source>
</reference>
<protein>
    <recommendedName>
        <fullName evidence="4">Sel1 repeat family protein</fullName>
    </recommendedName>
</protein>
<dbReference type="EMBL" id="PGGS01000611">
    <property type="protein sequence ID" value="PNH02677.1"/>
    <property type="molecule type" value="Genomic_DNA"/>
</dbReference>
<gene>
    <name evidence="2" type="ORF">TSOC_011327</name>
</gene>
<accession>A0A2J7ZQY5</accession>
<name>A0A2J7ZQY5_9CHLO</name>
<feature type="region of interest" description="Disordered" evidence="1">
    <location>
        <begin position="94"/>
        <end position="116"/>
    </location>
</feature>
<keyword evidence="3" id="KW-1185">Reference proteome</keyword>
<dbReference type="OrthoDB" id="537645at2759"/>
<dbReference type="Pfam" id="PF08238">
    <property type="entry name" value="Sel1"/>
    <property type="match status" value="1"/>
</dbReference>
<dbReference type="SUPFAM" id="SSF81901">
    <property type="entry name" value="HCP-like"/>
    <property type="match status" value="1"/>
</dbReference>
<comment type="caution">
    <text evidence="2">The sequence shown here is derived from an EMBL/GenBank/DDBJ whole genome shotgun (WGS) entry which is preliminary data.</text>
</comment>
<evidence type="ECO:0000313" key="3">
    <source>
        <dbReference type="Proteomes" id="UP000236333"/>
    </source>
</evidence>
<proteinExistence type="predicted"/>